<protein>
    <submittedName>
        <fullName evidence="4">Nitroreductase family protein</fullName>
    </submittedName>
</protein>
<evidence type="ECO:0000259" key="3">
    <source>
        <dbReference type="Pfam" id="PF00881"/>
    </source>
</evidence>
<organism evidence="4 5">
    <name type="scientific">Litchfieldia luteola</name>
    <dbReference type="NCBI Taxonomy" id="682179"/>
    <lineage>
        <taxon>Bacteria</taxon>
        <taxon>Bacillati</taxon>
        <taxon>Bacillota</taxon>
        <taxon>Bacilli</taxon>
        <taxon>Bacillales</taxon>
        <taxon>Bacillaceae</taxon>
        <taxon>Litchfieldia</taxon>
    </lineage>
</organism>
<dbReference type="InterPro" id="IPR000415">
    <property type="entry name" value="Nitroreductase-like"/>
</dbReference>
<evidence type="ECO:0000256" key="2">
    <source>
        <dbReference type="ARBA" id="ARBA00023002"/>
    </source>
</evidence>
<name>A0ABR9QE03_9BACI</name>
<proteinExistence type="inferred from homology"/>
<evidence type="ECO:0000256" key="1">
    <source>
        <dbReference type="ARBA" id="ARBA00007118"/>
    </source>
</evidence>
<gene>
    <name evidence="4" type="ORF">IMZ08_00145</name>
</gene>
<evidence type="ECO:0000313" key="5">
    <source>
        <dbReference type="Proteomes" id="UP001516662"/>
    </source>
</evidence>
<dbReference type="InterPro" id="IPR029479">
    <property type="entry name" value="Nitroreductase"/>
</dbReference>
<dbReference type="PANTHER" id="PTHR43673:SF10">
    <property type="entry name" value="NADH DEHYDROGENASE_NAD(P)H NITROREDUCTASE XCC3605-RELATED"/>
    <property type="match status" value="1"/>
</dbReference>
<keyword evidence="2" id="KW-0560">Oxidoreductase</keyword>
<comment type="caution">
    <text evidence="4">The sequence shown here is derived from an EMBL/GenBank/DDBJ whole genome shotgun (WGS) entry which is preliminary data.</text>
</comment>
<sequence length="210" mass="23413">MLLLATATTGQVLSVKDAIVSRHSIRKFVQKPIPKEDIDRIFELVRLSPSAWNLQPWRFHIVTDTELKESLKEAAYGQQQVTSAPAVVIVISDMEDVIANLPETVHPGLSEERKQEEVANLSSFFNGLSVEERGQWGLTQANIALGILLTALQGYGYSSVPMLGFDQEKVKEILGLPEHVKFAAMVPFGIAESEGYEHHRFSLDKIVSYH</sequence>
<dbReference type="Pfam" id="PF00881">
    <property type="entry name" value="Nitroreductase"/>
    <property type="match status" value="1"/>
</dbReference>
<dbReference type="EMBL" id="JADCLJ010000002">
    <property type="protein sequence ID" value="MBE4906464.1"/>
    <property type="molecule type" value="Genomic_DNA"/>
</dbReference>
<feature type="domain" description="Nitroreductase" evidence="3">
    <location>
        <begin position="19"/>
        <end position="189"/>
    </location>
</feature>
<dbReference type="Gene3D" id="3.40.109.10">
    <property type="entry name" value="NADH Oxidase"/>
    <property type="match status" value="1"/>
</dbReference>
<dbReference type="PANTHER" id="PTHR43673">
    <property type="entry name" value="NAD(P)H NITROREDUCTASE YDGI-RELATED"/>
    <property type="match status" value="1"/>
</dbReference>
<reference evidence="4 5" key="1">
    <citation type="submission" date="2020-10" db="EMBL/GenBank/DDBJ databases">
        <title>Bacillus sp. HD4P25, an endophyte from a halophyte.</title>
        <authorList>
            <person name="Sun J.-Q."/>
        </authorList>
    </citation>
    <scope>NUCLEOTIDE SEQUENCE [LARGE SCALE GENOMIC DNA]</scope>
    <source>
        <strain evidence="4 5">YIM 93174</strain>
    </source>
</reference>
<accession>A0ABR9QE03</accession>
<dbReference type="SUPFAM" id="SSF55469">
    <property type="entry name" value="FMN-dependent nitroreductase-like"/>
    <property type="match status" value="1"/>
</dbReference>
<comment type="similarity">
    <text evidence="1">Belongs to the nitroreductase family.</text>
</comment>
<keyword evidence="5" id="KW-1185">Reference proteome</keyword>
<evidence type="ECO:0000313" key="4">
    <source>
        <dbReference type="EMBL" id="MBE4906464.1"/>
    </source>
</evidence>
<dbReference type="Proteomes" id="UP001516662">
    <property type="component" value="Unassembled WGS sequence"/>
</dbReference>
<dbReference type="CDD" id="cd03370">
    <property type="entry name" value="nitroreductase"/>
    <property type="match status" value="1"/>
</dbReference>